<reference evidence="3" key="1">
    <citation type="submission" date="2017-02" db="EMBL/GenBank/DDBJ databases">
        <authorList>
            <person name="Varghese N."/>
            <person name="Submissions S."/>
        </authorList>
    </citation>
    <scope>NUCLEOTIDE SEQUENCE [LARGE SCALE GENOMIC DNA]</scope>
    <source>
        <strain evidence="3">ATCC 27094</strain>
    </source>
</reference>
<dbReference type="EMBL" id="FUWJ01000011">
    <property type="protein sequence ID" value="SKA33818.1"/>
    <property type="molecule type" value="Genomic_DNA"/>
</dbReference>
<dbReference type="Proteomes" id="UP000190092">
    <property type="component" value="Unassembled WGS sequence"/>
</dbReference>
<dbReference type="STRING" id="225324.SAMN02745126_05411"/>
<name>A0A1T4T0X7_9HYPH</name>
<evidence type="ECO:0000259" key="1">
    <source>
        <dbReference type="Pfam" id="PF01425"/>
    </source>
</evidence>
<dbReference type="PANTHER" id="PTHR11895:SF76">
    <property type="entry name" value="INDOLEACETAMIDE HYDROLASE"/>
    <property type="match status" value="1"/>
</dbReference>
<dbReference type="Pfam" id="PF01425">
    <property type="entry name" value="Amidase"/>
    <property type="match status" value="1"/>
</dbReference>
<dbReference type="Gene3D" id="3.90.1300.10">
    <property type="entry name" value="Amidase signature (AS) domain"/>
    <property type="match status" value="1"/>
</dbReference>
<dbReference type="RefSeq" id="WP_085937141.1">
    <property type="nucleotide sequence ID" value="NZ_FUWJ01000011.1"/>
</dbReference>
<dbReference type="InterPro" id="IPR036928">
    <property type="entry name" value="AS_sf"/>
</dbReference>
<accession>A0A1T4T0X7</accession>
<sequence>MANEELLALSAVEMRRRIGTKEISPVELLEASLQRIKRLNPAVNAVTAMCVDRARKEAKAAETAVRRGEELPLLHGLPTGIKDLEETKDLLTTYGSPLYRDFVPSWDNVMVGRVRAAGAVVVGKTNVPEFGAGSNSRNPVWGATGNPFNPMLNAGGSSGGSAAALATDMLPVCTGSDTGGSLRNPAAYCGIVGFRPSPGMVAVERRAMGWTPISVLGPMGRTVADTCLLFATQIGQHDSDPLSFPVDGAAFAEPWPVDLGSLRVAWTEDYGAAPVEKGVRATMREKVKAMKHLFRSVDKVDLDLGDVHRCFDVIRAVSFVARYREAYEKDKSQLGPNIRANYEIGANMSLADFAWAHGEQTNIFRKFQQLYRDYDLVIGPTVGFSPFPWKQLYIDEMDGKKLRNYYHWMATVYIITLASNPAVSLPCGLDHNKMPFGLQVIGRFRGDGEVLGAAHAMEQAFKGIPELARPVPNLKKLAKPVPALKSIVRHPPKLNAKAKPGLAPSAL</sequence>
<dbReference type="SUPFAM" id="SSF75304">
    <property type="entry name" value="Amidase signature (AS) enzymes"/>
    <property type="match status" value="1"/>
</dbReference>
<dbReference type="InterPro" id="IPR023631">
    <property type="entry name" value="Amidase_dom"/>
</dbReference>
<keyword evidence="3" id="KW-1185">Reference proteome</keyword>
<feature type="domain" description="Amidase" evidence="1">
    <location>
        <begin position="27"/>
        <end position="451"/>
    </location>
</feature>
<proteinExistence type="predicted"/>
<dbReference type="OrthoDB" id="7245165at2"/>
<keyword evidence="2" id="KW-0808">Transferase</keyword>
<dbReference type="AlphaFoldDB" id="A0A1T4T0X7"/>
<dbReference type="InterPro" id="IPR000120">
    <property type="entry name" value="Amidase"/>
</dbReference>
<evidence type="ECO:0000313" key="3">
    <source>
        <dbReference type="Proteomes" id="UP000190092"/>
    </source>
</evidence>
<dbReference type="PANTHER" id="PTHR11895">
    <property type="entry name" value="TRANSAMIDASE"/>
    <property type="match status" value="1"/>
</dbReference>
<organism evidence="2 3">
    <name type="scientific">Enhydrobacter aerosaccus</name>
    <dbReference type="NCBI Taxonomy" id="225324"/>
    <lineage>
        <taxon>Bacteria</taxon>
        <taxon>Pseudomonadati</taxon>
        <taxon>Pseudomonadota</taxon>
        <taxon>Alphaproteobacteria</taxon>
        <taxon>Hyphomicrobiales</taxon>
        <taxon>Enhydrobacter</taxon>
    </lineage>
</organism>
<dbReference type="GO" id="GO:0016740">
    <property type="term" value="F:transferase activity"/>
    <property type="evidence" value="ECO:0007669"/>
    <property type="project" value="UniProtKB-KW"/>
</dbReference>
<gene>
    <name evidence="2" type="ORF">SAMN02745126_05411</name>
</gene>
<protein>
    <submittedName>
        <fullName evidence="2">Asp-tRNAAsn/Glu-tRNAGln amidotransferase A subunit</fullName>
    </submittedName>
</protein>
<evidence type="ECO:0000313" key="2">
    <source>
        <dbReference type="EMBL" id="SKA33818.1"/>
    </source>
</evidence>